<evidence type="ECO:0000256" key="3">
    <source>
        <dbReference type="ARBA" id="ARBA00023163"/>
    </source>
</evidence>
<organism evidence="10 11">
    <name type="scientific">Trichophyton violaceum</name>
    <dbReference type="NCBI Taxonomy" id="34388"/>
    <lineage>
        <taxon>Eukaryota</taxon>
        <taxon>Fungi</taxon>
        <taxon>Dikarya</taxon>
        <taxon>Ascomycota</taxon>
        <taxon>Pezizomycotina</taxon>
        <taxon>Eurotiomycetes</taxon>
        <taxon>Eurotiomycetidae</taxon>
        <taxon>Onygenales</taxon>
        <taxon>Arthrodermataceae</taxon>
        <taxon>Trichophyton</taxon>
    </lineage>
</organism>
<protein>
    <submittedName>
        <fullName evidence="10">RSC complex subunit RSC8</fullName>
    </submittedName>
</protein>
<dbReference type="InterPro" id="IPR017884">
    <property type="entry name" value="SANT_dom"/>
</dbReference>
<name>A0A178FIV4_TRIVO</name>
<dbReference type="Gene3D" id="1.10.10.10">
    <property type="entry name" value="Winged helix-like DNA-binding domain superfamily/Winged helix DNA-binding domain"/>
    <property type="match status" value="1"/>
</dbReference>
<evidence type="ECO:0000256" key="1">
    <source>
        <dbReference type="ARBA" id="ARBA00023015"/>
    </source>
</evidence>
<feature type="compositionally biased region" description="Basic and acidic residues" evidence="6">
    <location>
        <begin position="181"/>
        <end position="191"/>
    </location>
</feature>
<dbReference type="InterPro" id="IPR009057">
    <property type="entry name" value="Homeodomain-like_sf"/>
</dbReference>
<dbReference type="InterPro" id="IPR036388">
    <property type="entry name" value="WH-like_DNA-bd_sf"/>
</dbReference>
<dbReference type="Pfam" id="PF16495">
    <property type="entry name" value="SWIRM-assoc_1"/>
    <property type="match status" value="1"/>
</dbReference>
<dbReference type="InterPro" id="IPR001005">
    <property type="entry name" value="SANT/Myb"/>
</dbReference>
<dbReference type="GO" id="GO:0045893">
    <property type="term" value="P:positive regulation of DNA-templated transcription"/>
    <property type="evidence" value="ECO:0007669"/>
    <property type="project" value="TreeGrafter"/>
</dbReference>
<evidence type="ECO:0000256" key="6">
    <source>
        <dbReference type="SAM" id="MobiDB-lite"/>
    </source>
</evidence>
<dbReference type="GO" id="GO:0016514">
    <property type="term" value="C:SWI/SNF complex"/>
    <property type="evidence" value="ECO:0007669"/>
    <property type="project" value="TreeGrafter"/>
</dbReference>
<dbReference type="SUPFAM" id="SSF46689">
    <property type="entry name" value="Homeodomain-like"/>
    <property type="match status" value="2"/>
</dbReference>
<comment type="caution">
    <text evidence="10">The sequence shown here is derived from an EMBL/GenBank/DDBJ whole genome shotgun (WGS) entry which is preliminary data.</text>
</comment>
<feature type="domain" description="Myb-like" evidence="7">
    <location>
        <begin position="606"/>
        <end position="656"/>
    </location>
</feature>
<gene>
    <name evidence="10" type="ORF">A7D00_3482</name>
</gene>
<dbReference type="PROSITE" id="PS50934">
    <property type="entry name" value="SWIRM"/>
    <property type="match status" value="1"/>
</dbReference>
<dbReference type="PROSITE" id="PS51293">
    <property type="entry name" value="SANT"/>
    <property type="match status" value="1"/>
</dbReference>
<feature type="domain" description="SWIRM" evidence="8">
    <location>
        <begin position="335"/>
        <end position="432"/>
    </location>
</feature>
<dbReference type="GO" id="GO:0003677">
    <property type="term" value="F:DNA binding"/>
    <property type="evidence" value="ECO:0007669"/>
    <property type="project" value="UniProtKB-KW"/>
</dbReference>
<dbReference type="InterPro" id="IPR041984">
    <property type="entry name" value="Rsc8/Ssr1/Ssr2_ZZ"/>
</dbReference>
<dbReference type="OrthoDB" id="118550at2759"/>
<proteinExistence type="predicted"/>
<feature type="region of interest" description="Disordered" evidence="6">
    <location>
        <begin position="495"/>
        <end position="534"/>
    </location>
</feature>
<feature type="region of interest" description="Disordered" evidence="6">
    <location>
        <begin position="101"/>
        <end position="130"/>
    </location>
</feature>
<dbReference type="Proteomes" id="UP000243519">
    <property type="component" value="Unassembled WGS sequence"/>
</dbReference>
<dbReference type="InterPro" id="IPR032451">
    <property type="entry name" value="SMARCC_C"/>
</dbReference>
<dbReference type="CDD" id="cd02336">
    <property type="entry name" value="ZZ_RSC8"/>
    <property type="match status" value="1"/>
</dbReference>
<feature type="region of interest" description="Disordered" evidence="6">
    <location>
        <begin position="707"/>
        <end position="778"/>
    </location>
</feature>
<dbReference type="GO" id="GO:0042393">
    <property type="term" value="F:histone binding"/>
    <property type="evidence" value="ECO:0007669"/>
    <property type="project" value="TreeGrafter"/>
</dbReference>
<dbReference type="PROSITE" id="PS50090">
    <property type="entry name" value="MYB_LIKE"/>
    <property type="match status" value="1"/>
</dbReference>
<keyword evidence="3" id="KW-0804">Transcription</keyword>
<evidence type="ECO:0000259" key="9">
    <source>
        <dbReference type="PROSITE" id="PS51293"/>
    </source>
</evidence>
<feature type="compositionally biased region" description="Basic and acidic residues" evidence="6">
    <location>
        <begin position="712"/>
        <end position="754"/>
    </location>
</feature>
<dbReference type="PANTHER" id="PTHR12802:SF41">
    <property type="entry name" value="BRAHMA ASSOCIATED PROTEIN 155 KDA"/>
    <property type="match status" value="1"/>
</dbReference>
<keyword evidence="11" id="KW-1185">Reference proteome</keyword>
<feature type="coiled-coil region" evidence="5">
    <location>
        <begin position="817"/>
        <end position="847"/>
    </location>
</feature>
<keyword evidence="4" id="KW-0539">Nucleus</keyword>
<evidence type="ECO:0000256" key="2">
    <source>
        <dbReference type="ARBA" id="ARBA00023125"/>
    </source>
</evidence>
<feature type="compositionally biased region" description="Polar residues" evidence="6">
    <location>
        <begin position="519"/>
        <end position="529"/>
    </location>
</feature>
<dbReference type="AlphaFoldDB" id="A0A178FIV4"/>
<evidence type="ECO:0000256" key="4">
    <source>
        <dbReference type="ARBA" id="ARBA00023242"/>
    </source>
</evidence>
<feature type="compositionally biased region" description="Polar residues" evidence="6">
    <location>
        <begin position="767"/>
        <end position="778"/>
    </location>
</feature>
<dbReference type="FunFam" id="1.10.10.60:FF:000014">
    <property type="entry name" value="SWI/SNF complex subunit SMARCC2 isoform C"/>
    <property type="match status" value="1"/>
</dbReference>
<reference evidence="10 11" key="1">
    <citation type="submission" date="2016-05" db="EMBL/GenBank/DDBJ databases">
        <title>Genome sequencing of Trichophyton violaceum CMCC(F)T3l isolated from hair.</title>
        <authorList>
            <person name="Zhan P."/>
            <person name="Tao Y."/>
            <person name="Liu W."/>
        </authorList>
    </citation>
    <scope>NUCLEOTIDE SEQUENCE [LARGE SCALE GENOMIC DNA]</scope>
    <source>
        <strain evidence="11">CMCC(F)T3l</strain>
    </source>
</reference>
<accession>A0A178FIV4</accession>
<feature type="compositionally biased region" description="Polar residues" evidence="6">
    <location>
        <begin position="233"/>
        <end position="245"/>
    </location>
</feature>
<dbReference type="Pfam" id="PF00249">
    <property type="entry name" value="Myb_DNA-binding"/>
    <property type="match status" value="1"/>
</dbReference>
<evidence type="ECO:0000313" key="11">
    <source>
        <dbReference type="Proteomes" id="UP000243519"/>
    </source>
</evidence>
<dbReference type="Gene3D" id="1.10.10.60">
    <property type="entry name" value="Homeodomain-like"/>
    <property type="match status" value="1"/>
</dbReference>
<evidence type="ECO:0000313" key="10">
    <source>
        <dbReference type="EMBL" id="OAL72480.1"/>
    </source>
</evidence>
<feature type="compositionally biased region" description="Polar residues" evidence="6">
    <location>
        <begin position="299"/>
        <end position="323"/>
    </location>
</feature>
<dbReference type="SMART" id="SM00717">
    <property type="entry name" value="SANT"/>
    <property type="match status" value="1"/>
</dbReference>
<evidence type="ECO:0000256" key="5">
    <source>
        <dbReference type="SAM" id="Coils"/>
    </source>
</evidence>
<dbReference type="FunFam" id="1.10.10.10:FF:000020">
    <property type="entry name" value="SWI/SNF complex subunit SMARCC2 isoform c"/>
    <property type="match status" value="1"/>
</dbReference>
<feature type="region of interest" description="Disordered" evidence="6">
    <location>
        <begin position="456"/>
        <end position="481"/>
    </location>
</feature>
<dbReference type="InterPro" id="IPR007526">
    <property type="entry name" value="SWIRM"/>
</dbReference>
<feature type="compositionally biased region" description="Basic and acidic residues" evidence="6">
    <location>
        <begin position="495"/>
        <end position="513"/>
    </location>
</feature>
<keyword evidence="5" id="KW-0175">Coiled coil</keyword>
<evidence type="ECO:0000259" key="7">
    <source>
        <dbReference type="PROSITE" id="PS50090"/>
    </source>
</evidence>
<feature type="region of interest" description="Disordered" evidence="6">
    <location>
        <begin position="176"/>
        <end position="323"/>
    </location>
</feature>
<sequence>MSASTERILPCPGATALPCARIQISTQSYPLASALLQLQDRALGMTQSERESRDFIAQCTKATKEFNACRIVEGKDLASSKREAQDEHVESARPLKRVKFSDAPDISGDAGNPVPERTSTRPCSSGWKNVNAAPAGPEAMERERFYLSASCHLEPCWEDLARPHRIAFLRQGYTPPLRGCCRREVPPEPHRNFPPSSGASPIAMDQSTGDSGNENKPTATSIDAQSGADETMASPSRPTGSQSGGVSPEKATPTQNPSDNPLDAPPSPKGQNDEMEDEEMGGTNDSKADNDAGDEGDTSMLQQQTDGNVDGPSDQSKAATEASARSNLIAQTHAIILPSYTSWFDMNTIHPVEKKALPEFFNSRNRSKTPAVYKDYRDFMINTYRVNPVEYLTVTACRRNLAGDVCAIMRTHAFLEHWGLINYQVDPQSRPSNIGPPFTGHFRITADTPRGLQPFQPGPNTIVTAGKPHPSTDRAAAATPLSKSDLNLEIRRNIYDDKGKEVTPSESKDKETNGEDAVTNGTPAESSTKAMEASAKEGKKSLNCYACGIDCTRVRFHYAKSAPVSTTTNPSELKYDLCPNCYLQGRMPSSHQASDFVKLEDSQYTTIQDREKPWSNSELLLLLEALENFDDNWQQISRHVGTRTPEECVMKFLQLEIEDKYLEDPVEGTSSMLGSAGGREPVSQLENPVLSVVTYLAQMTEPSVAAAAAGRTVEEMRRDLQKQLDKRTASTTKEKDTEKTGEKGKEAESMKAEDSMEIDTANEGQEAPTSSTSQGKTAQATIASIGLAASAARAGALASHEEREMTRLVGAAVNLTLQKLELKLAQFSELEAVVEAERRDLEQARQQLFLDRLGLKKRIKEVEEAFKAASLEGNEAGAAVAAQAQTIGLGENYTFQQTSADNGVNAVQPYSASGGPDYKSYEI</sequence>
<dbReference type="EMBL" id="LHPN01000004">
    <property type="protein sequence ID" value="OAL72480.1"/>
    <property type="molecule type" value="Genomic_DNA"/>
</dbReference>
<dbReference type="CDD" id="cd00167">
    <property type="entry name" value="SANT"/>
    <property type="match status" value="1"/>
</dbReference>
<feature type="compositionally biased region" description="Polar residues" evidence="6">
    <location>
        <begin position="194"/>
        <end position="224"/>
    </location>
</feature>
<feature type="domain" description="SANT" evidence="9">
    <location>
        <begin position="609"/>
        <end position="660"/>
    </location>
</feature>
<evidence type="ECO:0000259" key="8">
    <source>
        <dbReference type="PROSITE" id="PS50934"/>
    </source>
</evidence>
<keyword evidence="1" id="KW-0805">Transcription regulation</keyword>
<keyword evidence="2" id="KW-0238">DNA-binding</keyword>
<dbReference type="PANTHER" id="PTHR12802">
    <property type="entry name" value="SWI/SNF COMPLEX-RELATED"/>
    <property type="match status" value="1"/>
</dbReference>
<dbReference type="GO" id="GO:0006338">
    <property type="term" value="P:chromatin remodeling"/>
    <property type="evidence" value="ECO:0007669"/>
    <property type="project" value="UniProtKB-ARBA"/>
</dbReference>
<dbReference type="Pfam" id="PF04433">
    <property type="entry name" value="SWIRM"/>
    <property type="match status" value="1"/>
</dbReference>